<evidence type="ECO:0000313" key="8">
    <source>
        <dbReference type="EMBL" id="KAH6586540.1"/>
    </source>
</evidence>
<proteinExistence type="inferred from homology"/>
<evidence type="ECO:0000256" key="3">
    <source>
        <dbReference type="ARBA" id="ARBA00022691"/>
    </source>
</evidence>
<comment type="similarity">
    <text evidence="7">Belongs to the class I-like SAM-binding methyltransferase superfamily. C5-methyltransferase family.</text>
</comment>
<keyword evidence="3 7" id="KW-0949">S-adenosyl-L-methionine</keyword>
<dbReference type="InterPro" id="IPR050750">
    <property type="entry name" value="C5-MTase"/>
</dbReference>
<dbReference type="EC" id="2.1.1.204" evidence="4"/>
<keyword evidence="9" id="KW-1185">Reference proteome</keyword>
<dbReference type="Proteomes" id="UP001648503">
    <property type="component" value="Unassembled WGS sequence"/>
</dbReference>
<dbReference type="PRINTS" id="PR00105">
    <property type="entry name" value="C5METTRFRASE"/>
</dbReference>
<feature type="active site" evidence="7">
    <location>
        <position position="95"/>
    </location>
</feature>
<evidence type="ECO:0000256" key="5">
    <source>
        <dbReference type="ARBA" id="ARBA00039681"/>
    </source>
</evidence>
<keyword evidence="2 7" id="KW-0808">Transferase</keyword>
<protein>
    <recommendedName>
        <fullName evidence="5">tRNA (cytosine(38)-C(5))-methyltransferase</fullName>
        <ecNumber evidence="4">2.1.1.204</ecNumber>
    </recommendedName>
    <alternativeName>
        <fullName evidence="6">DNA (cytosine-5)-methyltransferase-like protein 2</fullName>
    </alternativeName>
</protein>
<evidence type="ECO:0000256" key="2">
    <source>
        <dbReference type="ARBA" id="ARBA00022679"/>
    </source>
</evidence>
<keyword evidence="1 7" id="KW-0489">Methyltransferase</keyword>
<sequence>MQLNNDLACKELSTLQHGLSLRVLEFFSGIGGLHYALDRVDPTAIVLASFDMNSFANSCYEHNFGIKPCNTSIDTLGLKAIEKFKSNCWLLSPPCQPFTQGGKRLDHLDGRSLGLLRIIKLLDTTSIPPDYVFLENVPNFETSECRLQLVQTLDRRNYHIEEYLVSPLQIGVANDRKRYYLTAKLCKESNHDTHRTPYLDSPNMMTSLDVGDKGPPIPPLISSYLETLEDISPYLVPEPYILKRKTFRFDLVKPTDTRSACFTKGYGSHHIIGSGSFLQTENLQMSFAADDNQAVLESRPRFFTPREVARLHGFPIDGGCERLHGCRYSLVFPASVPQSQQYKLLGNSLSVDMVAHLLRLMLK</sequence>
<dbReference type="InterPro" id="IPR001525">
    <property type="entry name" value="C5_MeTfrase"/>
</dbReference>
<dbReference type="Pfam" id="PF00145">
    <property type="entry name" value="DNA_methylase"/>
    <property type="match status" value="1"/>
</dbReference>
<dbReference type="PROSITE" id="PS00095">
    <property type="entry name" value="C5_MTASE_2"/>
    <property type="match status" value="1"/>
</dbReference>
<dbReference type="Gene3D" id="3.40.50.150">
    <property type="entry name" value="Vaccinia Virus protein VP39"/>
    <property type="match status" value="1"/>
</dbReference>
<dbReference type="Gene3D" id="3.90.120.10">
    <property type="entry name" value="DNA Methylase, subunit A, domain 2"/>
    <property type="match status" value="1"/>
</dbReference>
<organism evidence="8 9">
    <name type="scientific">Batrachochytrium salamandrivorans</name>
    <dbReference type="NCBI Taxonomy" id="1357716"/>
    <lineage>
        <taxon>Eukaryota</taxon>
        <taxon>Fungi</taxon>
        <taxon>Fungi incertae sedis</taxon>
        <taxon>Chytridiomycota</taxon>
        <taxon>Chytridiomycota incertae sedis</taxon>
        <taxon>Chytridiomycetes</taxon>
        <taxon>Rhizophydiales</taxon>
        <taxon>Rhizophydiales incertae sedis</taxon>
        <taxon>Batrachochytrium</taxon>
    </lineage>
</organism>
<evidence type="ECO:0000256" key="4">
    <source>
        <dbReference type="ARBA" id="ARBA00039081"/>
    </source>
</evidence>
<dbReference type="PROSITE" id="PS51679">
    <property type="entry name" value="SAM_MT_C5"/>
    <property type="match status" value="1"/>
</dbReference>
<evidence type="ECO:0000313" key="9">
    <source>
        <dbReference type="Proteomes" id="UP001648503"/>
    </source>
</evidence>
<reference evidence="8 9" key="1">
    <citation type="submission" date="2021-02" db="EMBL/GenBank/DDBJ databases">
        <title>Variation within the Batrachochytrium salamandrivorans European outbreak.</title>
        <authorList>
            <person name="Kelly M."/>
            <person name="Pasmans F."/>
            <person name="Shea T.P."/>
            <person name="Munoz J.F."/>
            <person name="Carranza S."/>
            <person name="Cuomo C.A."/>
            <person name="Martel A."/>
        </authorList>
    </citation>
    <scope>NUCLEOTIDE SEQUENCE [LARGE SCALE GENOMIC DNA]</scope>
    <source>
        <strain evidence="8 9">AMFP18/2</strain>
    </source>
</reference>
<dbReference type="InterPro" id="IPR029063">
    <property type="entry name" value="SAM-dependent_MTases_sf"/>
</dbReference>
<dbReference type="EMBL" id="JAFCIX010000573">
    <property type="protein sequence ID" value="KAH6586540.1"/>
    <property type="molecule type" value="Genomic_DNA"/>
</dbReference>
<evidence type="ECO:0000256" key="6">
    <source>
        <dbReference type="ARBA" id="ARBA00042810"/>
    </source>
</evidence>
<dbReference type="PANTHER" id="PTHR46098">
    <property type="entry name" value="TRNA (CYTOSINE(38)-C(5))-METHYLTRANSFERASE"/>
    <property type="match status" value="1"/>
</dbReference>
<evidence type="ECO:0000256" key="1">
    <source>
        <dbReference type="ARBA" id="ARBA00022603"/>
    </source>
</evidence>
<accession>A0ABQ8ETZ8</accession>
<dbReference type="SUPFAM" id="SSF53335">
    <property type="entry name" value="S-adenosyl-L-methionine-dependent methyltransferases"/>
    <property type="match status" value="1"/>
</dbReference>
<dbReference type="PANTHER" id="PTHR46098:SF1">
    <property type="entry name" value="TRNA (CYTOSINE(38)-C(5))-METHYLTRANSFERASE"/>
    <property type="match status" value="1"/>
</dbReference>
<gene>
    <name evidence="8" type="ORF">BASA50_000494</name>
</gene>
<evidence type="ECO:0000256" key="7">
    <source>
        <dbReference type="PROSITE-ProRule" id="PRU01016"/>
    </source>
</evidence>
<dbReference type="InterPro" id="IPR031303">
    <property type="entry name" value="C5_meth_CS"/>
</dbReference>
<comment type="caution">
    <text evidence="8">The sequence shown here is derived from an EMBL/GenBank/DDBJ whole genome shotgun (WGS) entry which is preliminary data.</text>
</comment>
<name>A0ABQ8ETZ8_9FUNG</name>